<feature type="region of interest" description="Disordered" evidence="1">
    <location>
        <begin position="1"/>
        <end position="29"/>
    </location>
</feature>
<organism evidence="4 5">
    <name type="scientific">Phellinidium pouzarii</name>
    <dbReference type="NCBI Taxonomy" id="167371"/>
    <lineage>
        <taxon>Eukaryota</taxon>
        <taxon>Fungi</taxon>
        <taxon>Dikarya</taxon>
        <taxon>Basidiomycota</taxon>
        <taxon>Agaricomycotina</taxon>
        <taxon>Agaricomycetes</taxon>
        <taxon>Hymenochaetales</taxon>
        <taxon>Hymenochaetaceae</taxon>
        <taxon>Phellinidium</taxon>
    </lineage>
</organism>
<proteinExistence type="predicted"/>
<keyword evidence="2" id="KW-1133">Transmembrane helix</keyword>
<reference evidence="4 5" key="1">
    <citation type="submission" date="2019-02" db="EMBL/GenBank/DDBJ databases">
        <title>Genome sequencing of the rare red list fungi Phellinidium pouzarii.</title>
        <authorList>
            <person name="Buettner E."/>
            <person name="Kellner H."/>
        </authorList>
    </citation>
    <scope>NUCLEOTIDE SEQUENCE [LARGE SCALE GENOMIC DNA]</scope>
    <source>
        <strain evidence="4 5">DSM 108285</strain>
    </source>
</reference>
<dbReference type="InterPro" id="IPR000626">
    <property type="entry name" value="Ubiquitin-like_dom"/>
</dbReference>
<evidence type="ECO:0000259" key="3">
    <source>
        <dbReference type="PROSITE" id="PS50053"/>
    </source>
</evidence>
<dbReference type="InterPro" id="IPR045226">
    <property type="entry name" value="Dsc3"/>
</dbReference>
<dbReference type="PROSITE" id="PS50053">
    <property type="entry name" value="UBIQUITIN_2"/>
    <property type="match status" value="1"/>
</dbReference>
<feature type="domain" description="Ubiquitin-like" evidence="3">
    <location>
        <begin position="29"/>
        <end position="86"/>
    </location>
</feature>
<gene>
    <name evidence="4" type="ORF">EW145_g3495</name>
</gene>
<dbReference type="Pfam" id="PF13373">
    <property type="entry name" value="Dsc3_C"/>
    <property type="match status" value="1"/>
</dbReference>
<dbReference type="InterPro" id="IPR025390">
    <property type="entry name" value="Dsc3_C"/>
</dbReference>
<dbReference type="GO" id="GO:0044695">
    <property type="term" value="C:Dsc E3 ubiquitin ligase complex"/>
    <property type="evidence" value="ECO:0007669"/>
    <property type="project" value="InterPro"/>
</dbReference>
<dbReference type="OrthoDB" id="2556122at2759"/>
<dbReference type="GO" id="GO:0005783">
    <property type="term" value="C:endoplasmic reticulum"/>
    <property type="evidence" value="ECO:0007669"/>
    <property type="project" value="TreeGrafter"/>
</dbReference>
<dbReference type="Pfam" id="PF10302">
    <property type="entry name" value="Dsc3_N"/>
    <property type="match status" value="1"/>
</dbReference>
<sequence>MVGLSEKAKGKQRAIEPQAPEEPVPPTQRPLTIRFADGLPDLDLTLDAKDTVRRVKQQIREGCPQVDKRRLRLIYSGRILADNIVLFDWLSSLEARQQKTSDIGKEKAKEDVVFGSAATGGPPPTWLHCSVGAELIGDSEEDEKRIQDSQIKPLRGFDRLAAAGFSEDDIANFRQTFHNQSSGDYLDTEPLGEDEDYDEHARALEEQWIDSLDDGNVSSITQASPSRTILQGLIVGFFFPFMPFFFLRDPTPAVFWDDGRAQERTSSVIFSKRMQMALVLGFIVNLIFGVWRYLLGS</sequence>
<keyword evidence="2" id="KW-0472">Membrane</keyword>
<evidence type="ECO:0000313" key="5">
    <source>
        <dbReference type="Proteomes" id="UP000308199"/>
    </source>
</evidence>
<name>A0A4S4L786_9AGAM</name>
<dbReference type="InterPro" id="IPR029071">
    <property type="entry name" value="Ubiquitin-like_domsf"/>
</dbReference>
<dbReference type="InterPro" id="IPR019413">
    <property type="entry name" value="Dsc3_ub-like_dom"/>
</dbReference>
<dbReference type="Proteomes" id="UP000308199">
    <property type="component" value="Unassembled WGS sequence"/>
</dbReference>
<dbReference type="Gene3D" id="3.10.20.90">
    <property type="entry name" value="Phosphatidylinositol 3-kinase Catalytic Subunit, Chain A, domain 1"/>
    <property type="match status" value="1"/>
</dbReference>
<dbReference type="CDD" id="cd17039">
    <property type="entry name" value="Ubl_ubiquitin_like"/>
    <property type="match status" value="1"/>
</dbReference>
<evidence type="ECO:0000313" key="4">
    <source>
        <dbReference type="EMBL" id="THH07265.1"/>
    </source>
</evidence>
<keyword evidence="5" id="KW-1185">Reference proteome</keyword>
<feature type="transmembrane region" description="Helical" evidence="2">
    <location>
        <begin position="276"/>
        <end position="294"/>
    </location>
</feature>
<comment type="caution">
    <text evidence="4">The sequence shown here is derived from an EMBL/GenBank/DDBJ whole genome shotgun (WGS) entry which is preliminary data.</text>
</comment>
<dbReference type="PANTHER" id="PTHR28049">
    <property type="entry name" value="TRANSMEMBRANE PROTEIN YOR223W"/>
    <property type="match status" value="1"/>
</dbReference>
<dbReference type="AlphaFoldDB" id="A0A4S4L786"/>
<accession>A0A4S4L786</accession>
<evidence type="ECO:0000256" key="2">
    <source>
        <dbReference type="SAM" id="Phobius"/>
    </source>
</evidence>
<protein>
    <recommendedName>
        <fullName evidence="3">Ubiquitin-like domain-containing protein</fullName>
    </recommendedName>
</protein>
<feature type="transmembrane region" description="Helical" evidence="2">
    <location>
        <begin position="229"/>
        <end position="247"/>
    </location>
</feature>
<dbReference type="SUPFAM" id="SSF54236">
    <property type="entry name" value="Ubiquitin-like"/>
    <property type="match status" value="1"/>
</dbReference>
<dbReference type="PANTHER" id="PTHR28049:SF1">
    <property type="entry name" value="DSC E3 UBIQUITIN LIGASE COMPLEX SUBUNIT 3"/>
    <property type="match status" value="1"/>
</dbReference>
<keyword evidence="2" id="KW-0812">Transmembrane</keyword>
<evidence type="ECO:0000256" key="1">
    <source>
        <dbReference type="SAM" id="MobiDB-lite"/>
    </source>
</evidence>
<dbReference type="EMBL" id="SGPK01000151">
    <property type="protein sequence ID" value="THH07265.1"/>
    <property type="molecule type" value="Genomic_DNA"/>
</dbReference>